<feature type="region of interest" description="Disordered" evidence="1">
    <location>
        <begin position="1"/>
        <end position="104"/>
    </location>
</feature>
<sequence>MGAHQSRDSGNGDKRRRRKINTTTSLTNTTDHSATSTSAASLPLKKGLTSSISSPASHQPYQQEERSGDVYDEESSNISKPKYSPFYKRSTLTPHQQAQPVDCTPVSPVRHQVVLSDQVMPLSSLVSISRHLRRSNSTKSKDDSKQRRSDNSNDKQSNRGRNSSGSSGSNNNNSYSDKTNRRFSLHRQKSGPLKQQRQPQDYDAISAISGMTSEDDESRTNPSSSRSAMYASSVGSSSSMHLSPTHAQFLNRRLSINNDKDSPTHKYGNNRSGKQGNPIVFDTSLNAIDSDQQQQQQHQQQQQRQQAPQQSDRIYDYGHEKEYNRQLRQHYVLKQVFGKNIIPELDPPPRHILDSACGIGLWTWETSQQYSNSDVVGIDTNLPDQHSGPWVTSSSSLLSQSANSDTNISFMYGDVLKPLPFQDDHFDFIHQREAAMFIPSDHWGKLLNEFHRILKVGGMIQLVEHAADGLGVQTDFNQVMEQKLLSAGFDQVKVLVYDIPIGEWSNDPVQKQHGFLYKEQVKALFKSVQRYWLTETGITPHEYTRICSEAMDEFEDYNSSIIWKIYTARKPPTSLDTPPPSRQT</sequence>
<dbReference type="Gene3D" id="3.40.50.150">
    <property type="entry name" value="Vaccinia Virus protein VP39"/>
    <property type="match status" value="1"/>
</dbReference>
<gene>
    <name evidence="3" type="primary">ABSGL_13089.1 scaffold 13659</name>
</gene>
<reference evidence="3" key="1">
    <citation type="submission" date="2016-04" db="EMBL/GenBank/DDBJ databases">
        <authorList>
            <person name="Evans L.H."/>
            <person name="Alamgir A."/>
            <person name="Owens N."/>
            <person name="Weber N.D."/>
            <person name="Virtaneva K."/>
            <person name="Barbian K."/>
            <person name="Babar A."/>
            <person name="Rosenke K."/>
        </authorList>
    </citation>
    <scope>NUCLEOTIDE SEQUENCE [LARGE SCALE GENOMIC DNA]</scope>
    <source>
        <strain evidence="3">CBS 101.48</strain>
    </source>
</reference>
<evidence type="ECO:0000313" key="3">
    <source>
        <dbReference type="EMBL" id="SAM07446.1"/>
    </source>
</evidence>
<organism evidence="3">
    <name type="scientific">Absidia glauca</name>
    <name type="common">Pin mould</name>
    <dbReference type="NCBI Taxonomy" id="4829"/>
    <lineage>
        <taxon>Eukaryota</taxon>
        <taxon>Fungi</taxon>
        <taxon>Fungi incertae sedis</taxon>
        <taxon>Mucoromycota</taxon>
        <taxon>Mucoromycotina</taxon>
        <taxon>Mucoromycetes</taxon>
        <taxon>Mucorales</taxon>
        <taxon>Cunninghamellaceae</taxon>
        <taxon>Absidia</taxon>
    </lineage>
</organism>
<dbReference type="InterPro" id="IPR041698">
    <property type="entry name" value="Methyltransf_25"/>
</dbReference>
<feature type="compositionally biased region" description="Low complexity" evidence="1">
    <location>
        <begin position="223"/>
        <end position="243"/>
    </location>
</feature>
<feature type="compositionally biased region" description="Low complexity" evidence="1">
    <location>
        <begin position="159"/>
        <end position="174"/>
    </location>
</feature>
<proteinExistence type="predicted"/>
<dbReference type="PANTHER" id="PTHR43591:SF24">
    <property type="entry name" value="2-METHOXY-6-POLYPRENYL-1,4-BENZOQUINOL METHYLASE, MITOCHONDRIAL"/>
    <property type="match status" value="1"/>
</dbReference>
<feature type="compositionally biased region" description="Low complexity" evidence="1">
    <location>
        <begin position="21"/>
        <end position="41"/>
    </location>
</feature>
<feature type="region of interest" description="Disordered" evidence="1">
    <location>
        <begin position="208"/>
        <end position="243"/>
    </location>
</feature>
<feature type="region of interest" description="Disordered" evidence="1">
    <location>
        <begin position="256"/>
        <end position="311"/>
    </location>
</feature>
<dbReference type="PANTHER" id="PTHR43591">
    <property type="entry name" value="METHYLTRANSFERASE"/>
    <property type="match status" value="1"/>
</dbReference>
<dbReference type="InParanoid" id="A0A168RVF9"/>
<dbReference type="Proteomes" id="UP000078561">
    <property type="component" value="Unassembled WGS sequence"/>
</dbReference>
<keyword evidence="4" id="KW-1185">Reference proteome</keyword>
<evidence type="ECO:0000259" key="2">
    <source>
        <dbReference type="Pfam" id="PF13649"/>
    </source>
</evidence>
<feature type="compositionally biased region" description="Basic and acidic residues" evidence="1">
    <location>
        <begin position="1"/>
        <end position="13"/>
    </location>
</feature>
<dbReference type="Pfam" id="PF13649">
    <property type="entry name" value="Methyltransf_25"/>
    <property type="match status" value="1"/>
</dbReference>
<dbReference type="InterPro" id="IPR029063">
    <property type="entry name" value="SAM-dependent_MTases_sf"/>
</dbReference>
<evidence type="ECO:0000256" key="1">
    <source>
        <dbReference type="SAM" id="MobiDB-lite"/>
    </source>
</evidence>
<name>A0A168RVF9_ABSGL</name>
<evidence type="ECO:0000313" key="4">
    <source>
        <dbReference type="Proteomes" id="UP000078561"/>
    </source>
</evidence>
<feature type="compositionally biased region" description="Polar residues" evidence="1">
    <location>
        <begin position="90"/>
        <end position="99"/>
    </location>
</feature>
<feature type="compositionally biased region" description="Polar residues" evidence="1">
    <location>
        <begin position="48"/>
        <end position="62"/>
    </location>
</feature>
<dbReference type="SUPFAM" id="SSF53335">
    <property type="entry name" value="S-adenosyl-L-methionine-dependent methyltransferases"/>
    <property type="match status" value="1"/>
</dbReference>
<dbReference type="EMBL" id="LT554760">
    <property type="protein sequence ID" value="SAM07446.1"/>
    <property type="molecule type" value="Genomic_DNA"/>
</dbReference>
<feature type="compositionally biased region" description="Low complexity" evidence="1">
    <location>
        <begin position="292"/>
        <end position="310"/>
    </location>
</feature>
<dbReference type="GO" id="GO:0008168">
    <property type="term" value="F:methyltransferase activity"/>
    <property type="evidence" value="ECO:0007669"/>
    <property type="project" value="TreeGrafter"/>
</dbReference>
<feature type="region of interest" description="Disordered" evidence="1">
    <location>
        <begin position="126"/>
        <end position="181"/>
    </location>
</feature>
<feature type="domain" description="Methyltransferase" evidence="2">
    <location>
        <begin position="352"/>
        <end position="458"/>
    </location>
</feature>
<protein>
    <recommendedName>
        <fullName evidence="2">Methyltransferase domain-containing protein</fullName>
    </recommendedName>
</protein>
<feature type="compositionally biased region" description="Basic and acidic residues" evidence="1">
    <location>
        <begin position="139"/>
        <end position="157"/>
    </location>
</feature>
<dbReference type="STRING" id="4829.A0A168RVF9"/>
<dbReference type="OrthoDB" id="2013972at2759"/>
<dbReference type="CDD" id="cd02440">
    <property type="entry name" value="AdoMet_MTases"/>
    <property type="match status" value="1"/>
</dbReference>
<dbReference type="AlphaFoldDB" id="A0A168RVF9"/>
<accession>A0A168RVF9</accession>